<dbReference type="InterPro" id="IPR013830">
    <property type="entry name" value="SGNH_hydro"/>
</dbReference>
<name>A0A1H8FJ41_9BURK</name>
<dbReference type="CDD" id="cd01822">
    <property type="entry name" value="Lysophospholipase_L1_like"/>
    <property type="match status" value="1"/>
</dbReference>
<proteinExistence type="predicted"/>
<dbReference type="EMBL" id="FOCW01000001">
    <property type="protein sequence ID" value="SEN31666.1"/>
    <property type="molecule type" value="Genomic_DNA"/>
</dbReference>
<protein>
    <submittedName>
        <fullName evidence="2">Acyl-CoA thioesterase-1</fullName>
    </submittedName>
</protein>
<dbReference type="InterPro" id="IPR051532">
    <property type="entry name" value="Ester_Hydrolysis_Enzymes"/>
</dbReference>
<dbReference type="PANTHER" id="PTHR30383:SF24">
    <property type="entry name" value="THIOESTERASE 1_PROTEASE 1_LYSOPHOSPHOLIPASE L1"/>
    <property type="match status" value="1"/>
</dbReference>
<evidence type="ECO:0000313" key="2">
    <source>
        <dbReference type="EMBL" id="SEN31666.1"/>
    </source>
</evidence>
<dbReference type="Gene3D" id="3.40.50.1110">
    <property type="entry name" value="SGNH hydrolase"/>
    <property type="match status" value="1"/>
</dbReference>
<dbReference type="STRING" id="1121117.SAMN02745977_01073"/>
<feature type="domain" description="SGNH hydrolase-type esterase" evidence="1">
    <location>
        <begin position="69"/>
        <end position="232"/>
    </location>
</feature>
<organism evidence="2 3">
    <name type="scientific">Brachymonas denitrificans DSM 15123</name>
    <dbReference type="NCBI Taxonomy" id="1121117"/>
    <lineage>
        <taxon>Bacteria</taxon>
        <taxon>Pseudomonadati</taxon>
        <taxon>Pseudomonadota</taxon>
        <taxon>Betaproteobacteria</taxon>
        <taxon>Burkholderiales</taxon>
        <taxon>Comamonadaceae</taxon>
        <taxon>Brachymonas</taxon>
    </lineage>
</organism>
<gene>
    <name evidence="2" type="ORF">SAMN02745977_01073</name>
</gene>
<reference evidence="2 3" key="1">
    <citation type="submission" date="2016-10" db="EMBL/GenBank/DDBJ databases">
        <authorList>
            <person name="de Groot N.N."/>
        </authorList>
    </citation>
    <scope>NUCLEOTIDE SEQUENCE [LARGE SCALE GENOMIC DNA]</scope>
    <source>
        <strain evidence="2 3">DSM 15123</strain>
    </source>
</reference>
<dbReference type="GO" id="GO:0004622">
    <property type="term" value="F:phosphatidylcholine lysophospholipase activity"/>
    <property type="evidence" value="ECO:0007669"/>
    <property type="project" value="TreeGrafter"/>
</dbReference>
<dbReference type="SUPFAM" id="SSF52266">
    <property type="entry name" value="SGNH hydrolase"/>
    <property type="match status" value="1"/>
</dbReference>
<keyword evidence="3" id="KW-1185">Reference proteome</keyword>
<evidence type="ECO:0000313" key="3">
    <source>
        <dbReference type="Proteomes" id="UP000199531"/>
    </source>
</evidence>
<dbReference type="Pfam" id="PF13472">
    <property type="entry name" value="Lipase_GDSL_2"/>
    <property type="match status" value="1"/>
</dbReference>
<dbReference type="PANTHER" id="PTHR30383">
    <property type="entry name" value="THIOESTERASE 1/PROTEASE 1/LYSOPHOSPHOLIPASE L1"/>
    <property type="match status" value="1"/>
</dbReference>
<dbReference type="AlphaFoldDB" id="A0A1H8FJ41"/>
<sequence>MVTMHPLMHVVSACVREPSVPFSIPIPMTTSPSASLPRRRVSGFVCALLACAFATPALAQTAVPPVVLVVGDSISAEYGLPRGSGWVSLLQKQLDADKIKAKVINASISGDTTAGGRARLPQLLKTHQPKVVLLELGANDALRGLPLAQTQANLTSMTQLAKKSGAKVLLLGMQVPPNYGASYTRQFAQVFTDVGKAESVAVLPFLLKGVADAPNALQYFQSDRIHPNARAQATIAGNVLPELRKLLPK</sequence>
<dbReference type="InterPro" id="IPR036514">
    <property type="entry name" value="SGNH_hydro_sf"/>
</dbReference>
<evidence type="ECO:0000259" key="1">
    <source>
        <dbReference type="Pfam" id="PF13472"/>
    </source>
</evidence>
<dbReference type="Proteomes" id="UP000199531">
    <property type="component" value="Unassembled WGS sequence"/>
</dbReference>
<accession>A0A1H8FJ41</accession>